<dbReference type="RefSeq" id="WP_039142452.1">
    <property type="nucleotide sequence ID" value="NZ_JSVC01000021.1"/>
</dbReference>
<dbReference type="Gene3D" id="3.30.70.100">
    <property type="match status" value="1"/>
</dbReference>
<dbReference type="PROSITE" id="PS50846">
    <property type="entry name" value="HMA_2"/>
    <property type="match status" value="1"/>
</dbReference>
<proteinExistence type="predicted"/>
<dbReference type="AlphaFoldDB" id="A0A0C1L0T0"/>
<dbReference type="Proteomes" id="UP000031408">
    <property type="component" value="Unassembled WGS sequence"/>
</dbReference>
<accession>A0A0C1L0T0</accession>
<dbReference type="InterPro" id="IPR006121">
    <property type="entry name" value="HMA_dom"/>
</dbReference>
<dbReference type="OrthoDB" id="677920at2"/>
<dbReference type="InterPro" id="IPR036163">
    <property type="entry name" value="HMA_dom_sf"/>
</dbReference>
<gene>
    <name evidence="2" type="ORF">OI18_18265</name>
</gene>
<reference evidence="2 3" key="1">
    <citation type="submission" date="2014-11" db="EMBL/GenBank/DDBJ databases">
        <title>Genome sequence of Flavihumibacter solisilvae 3-3.</title>
        <authorList>
            <person name="Zhou G."/>
            <person name="Li M."/>
            <person name="Wang G."/>
        </authorList>
    </citation>
    <scope>NUCLEOTIDE SEQUENCE [LARGE SCALE GENOMIC DNA]</scope>
    <source>
        <strain evidence="2 3">3-3</strain>
    </source>
</reference>
<dbReference type="GO" id="GO:0046872">
    <property type="term" value="F:metal ion binding"/>
    <property type="evidence" value="ECO:0007669"/>
    <property type="project" value="InterPro"/>
</dbReference>
<dbReference type="SUPFAM" id="SSF55008">
    <property type="entry name" value="HMA, heavy metal-associated domain"/>
    <property type="match status" value="1"/>
</dbReference>
<sequence>MKKYQFKTNINCSGCVANVTAVLDGEKRIKSWSVNTSDPSKILTVETEGIGEAEVRSILSKAGYRAEKIND</sequence>
<name>A0A0C1L0T0_9BACT</name>
<evidence type="ECO:0000313" key="2">
    <source>
        <dbReference type="EMBL" id="KIC93201.1"/>
    </source>
</evidence>
<dbReference type="EMBL" id="JSVC01000021">
    <property type="protein sequence ID" value="KIC93201.1"/>
    <property type="molecule type" value="Genomic_DNA"/>
</dbReference>
<feature type="domain" description="HMA" evidence="1">
    <location>
        <begin position="1"/>
        <end position="67"/>
    </location>
</feature>
<evidence type="ECO:0000259" key="1">
    <source>
        <dbReference type="PROSITE" id="PS50846"/>
    </source>
</evidence>
<dbReference type="CDD" id="cd00371">
    <property type="entry name" value="HMA"/>
    <property type="match status" value="1"/>
</dbReference>
<evidence type="ECO:0000313" key="3">
    <source>
        <dbReference type="Proteomes" id="UP000031408"/>
    </source>
</evidence>
<comment type="caution">
    <text evidence="2">The sequence shown here is derived from an EMBL/GenBank/DDBJ whole genome shotgun (WGS) entry which is preliminary data.</text>
</comment>
<protein>
    <recommendedName>
        <fullName evidence="1">HMA domain-containing protein</fullName>
    </recommendedName>
</protein>
<organism evidence="2 3">
    <name type="scientific">Flavihumibacter solisilvae</name>
    <dbReference type="NCBI Taxonomy" id="1349421"/>
    <lineage>
        <taxon>Bacteria</taxon>
        <taxon>Pseudomonadati</taxon>
        <taxon>Bacteroidota</taxon>
        <taxon>Chitinophagia</taxon>
        <taxon>Chitinophagales</taxon>
        <taxon>Chitinophagaceae</taxon>
        <taxon>Flavihumibacter</taxon>
    </lineage>
</organism>
<keyword evidence="3" id="KW-1185">Reference proteome</keyword>
<dbReference type="STRING" id="1349421.OI18_18265"/>